<dbReference type="AlphaFoldDB" id="E6PP57"/>
<dbReference type="EMBL" id="CABM01000030">
    <property type="protein sequence ID" value="CBH96709.1"/>
    <property type="molecule type" value="Genomic_DNA"/>
</dbReference>
<reference evidence="1" key="1">
    <citation type="submission" date="2009-10" db="EMBL/GenBank/DDBJ databases">
        <title>Diversity of trophic interactions inside an arsenic-rich microbial ecosystem.</title>
        <authorList>
            <person name="Bertin P.N."/>
            <person name="Heinrich-Salmeron A."/>
            <person name="Pelletier E."/>
            <person name="Goulhen-Chollet F."/>
            <person name="Arsene-Ploetze F."/>
            <person name="Gallien S."/>
            <person name="Calteau A."/>
            <person name="Vallenet D."/>
            <person name="Casiot C."/>
            <person name="Chane-Woon-Ming B."/>
            <person name="Giloteaux L."/>
            <person name="Barakat M."/>
            <person name="Bonnefoy V."/>
            <person name="Bruneel O."/>
            <person name="Chandler M."/>
            <person name="Cleiss J."/>
            <person name="Duran R."/>
            <person name="Elbaz-Poulichet F."/>
            <person name="Fonknechten N."/>
            <person name="Lauga B."/>
            <person name="Mornico D."/>
            <person name="Ortet P."/>
            <person name="Schaeffer C."/>
            <person name="Siguier P."/>
            <person name="Alexander Thil Smith A."/>
            <person name="Van Dorsselaer A."/>
            <person name="Weissenbach J."/>
            <person name="Medigue C."/>
            <person name="Le Paslier D."/>
        </authorList>
    </citation>
    <scope>NUCLEOTIDE SEQUENCE</scope>
</reference>
<evidence type="ECO:0000313" key="1">
    <source>
        <dbReference type="EMBL" id="CBH96709.1"/>
    </source>
</evidence>
<protein>
    <submittedName>
        <fullName evidence="1">Uncharacterized protein</fullName>
    </submittedName>
</protein>
<accession>E6PP57</accession>
<gene>
    <name evidence="1" type="ORF">CARN2_2424</name>
</gene>
<sequence>MNAAAIYANLSQHELHNVAARAGLPVDDIRQEAQLLCWVIASGHSDYDGKLGSTRGYIMGRLWKLALREALAPHAVDFGPDEEDEHGEGAVLGAVDRLASPSVLEALIEAEERRALEAEAEARDRQQRKAAADLSTTLLLAQRGVSHGTIAALTGVTRQAVRQKLARARGKG</sequence>
<comment type="caution">
    <text evidence="1">The sequence shown here is derived from an EMBL/GenBank/DDBJ whole genome shotgun (WGS) entry which is preliminary data.</text>
</comment>
<organism evidence="1">
    <name type="scientific">mine drainage metagenome</name>
    <dbReference type="NCBI Taxonomy" id="410659"/>
    <lineage>
        <taxon>unclassified sequences</taxon>
        <taxon>metagenomes</taxon>
        <taxon>ecological metagenomes</taxon>
    </lineage>
</organism>
<name>E6PP57_9ZZZZ</name>
<proteinExistence type="predicted"/>